<dbReference type="Gene3D" id="2.60.40.380">
    <property type="entry name" value="Purple acid phosphatase-like, N-terminal"/>
    <property type="match status" value="1"/>
</dbReference>
<evidence type="ECO:0000259" key="1">
    <source>
        <dbReference type="Pfam" id="PF25077"/>
    </source>
</evidence>
<dbReference type="Pfam" id="PF25077">
    <property type="entry name" value="DUF7800"/>
    <property type="match status" value="1"/>
</dbReference>
<name>A0A382HCX3_9ZZZZ</name>
<dbReference type="GO" id="GO:0046872">
    <property type="term" value="F:metal ion binding"/>
    <property type="evidence" value="ECO:0007669"/>
    <property type="project" value="InterPro"/>
</dbReference>
<sequence>MKIVFSFLLALGSGSAELLLAEDGKPTEIRVTHGPMLGRPKTDSMSLWVRTERPGKVNVFYGTAKGQLTESASIETTDIKRDYTGIITLKGLKANTRYYYRIEDHQLEGSFLTMPQAADFKNAKGNPKGLFNFKFEFACGNNQGGGGDSAGPTVPVFKTLNAKVRADINFAILNGDWLYEQ</sequence>
<dbReference type="InterPro" id="IPR008963">
    <property type="entry name" value="Purple_acid_Pase-like_N"/>
</dbReference>
<dbReference type="EMBL" id="UINC01060352">
    <property type="protein sequence ID" value="SVB84767.1"/>
    <property type="molecule type" value="Genomic_DNA"/>
</dbReference>
<organism evidence="2">
    <name type="scientific">marine metagenome</name>
    <dbReference type="NCBI Taxonomy" id="408172"/>
    <lineage>
        <taxon>unclassified sequences</taxon>
        <taxon>metagenomes</taxon>
        <taxon>ecological metagenomes</taxon>
    </lineage>
</organism>
<gene>
    <name evidence="2" type="ORF">METZ01_LOCUS237621</name>
</gene>
<dbReference type="AlphaFoldDB" id="A0A382HCX3"/>
<feature type="non-terminal residue" evidence="2">
    <location>
        <position position="181"/>
    </location>
</feature>
<reference evidence="2" key="1">
    <citation type="submission" date="2018-05" db="EMBL/GenBank/DDBJ databases">
        <authorList>
            <person name="Lanie J.A."/>
            <person name="Ng W.-L."/>
            <person name="Kazmierczak K.M."/>
            <person name="Andrzejewski T.M."/>
            <person name="Davidsen T.M."/>
            <person name="Wayne K.J."/>
            <person name="Tettelin H."/>
            <person name="Glass J.I."/>
            <person name="Rusch D."/>
            <person name="Podicherti R."/>
            <person name="Tsui H.-C.T."/>
            <person name="Winkler M.E."/>
        </authorList>
    </citation>
    <scope>NUCLEOTIDE SEQUENCE</scope>
</reference>
<dbReference type="GO" id="GO:0003993">
    <property type="term" value="F:acid phosphatase activity"/>
    <property type="evidence" value="ECO:0007669"/>
    <property type="project" value="InterPro"/>
</dbReference>
<feature type="domain" description="DUF7800" evidence="1">
    <location>
        <begin position="31"/>
        <end position="103"/>
    </location>
</feature>
<proteinExistence type="predicted"/>
<protein>
    <recommendedName>
        <fullName evidence="1">DUF7800 domain-containing protein</fullName>
    </recommendedName>
</protein>
<accession>A0A382HCX3</accession>
<dbReference type="InterPro" id="IPR056702">
    <property type="entry name" value="DUF7800"/>
</dbReference>
<dbReference type="SUPFAM" id="SSF49363">
    <property type="entry name" value="Purple acid phosphatase, N-terminal domain"/>
    <property type="match status" value="1"/>
</dbReference>
<evidence type="ECO:0000313" key="2">
    <source>
        <dbReference type="EMBL" id="SVB84767.1"/>
    </source>
</evidence>